<sequence>MINGGELFWCTLCEKGPTIYKEGSAMKSCLGYIRKEDFDLGLRESQIESTYHVLAHSEIAMQMPFSRDYSHFVFDLFKDLWFMKKTQYEIDTYDTERDNILKLSLLRNIMEKCIQKFQRDITHKDLRNR</sequence>
<dbReference type="Proteomes" id="UP000541444">
    <property type="component" value="Unassembled WGS sequence"/>
</dbReference>
<accession>A0A7J7N638</accession>
<dbReference type="EMBL" id="JACGCM010001026">
    <property type="protein sequence ID" value="KAF6162494.1"/>
    <property type="molecule type" value="Genomic_DNA"/>
</dbReference>
<gene>
    <name evidence="1" type="ORF">GIB67_026332</name>
</gene>
<proteinExistence type="predicted"/>
<name>A0A7J7N638_9MAGN</name>
<reference evidence="1 2" key="1">
    <citation type="journal article" date="2020" name="IScience">
        <title>Genome Sequencing of the Endangered Kingdonia uniflora (Circaeasteraceae, Ranunculales) Reveals Potential Mechanisms of Evolutionary Specialization.</title>
        <authorList>
            <person name="Sun Y."/>
            <person name="Deng T."/>
            <person name="Zhang A."/>
            <person name="Moore M.J."/>
            <person name="Landis J.B."/>
            <person name="Lin N."/>
            <person name="Zhang H."/>
            <person name="Zhang X."/>
            <person name="Huang J."/>
            <person name="Zhang X."/>
            <person name="Sun H."/>
            <person name="Wang H."/>
        </authorList>
    </citation>
    <scope>NUCLEOTIDE SEQUENCE [LARGE SCALE GENOMIC DNA]</scope>
    <source>
        <strain evidence="1">TB1705</strain>
        <tissue evidence="1">Leaf</tissue>
    </source>
</reference>
<comment type="caution">
    <text evidence="1">The sequence shown here is derived from an EMBL/GenBank/DDBJ whole genome shotgun (WGS) entry which is preliminary data.</text>
</comment>
<keyword evidence="2" id="KW-1185">Reference proteome</keyword>
<protein>
    <submittedName>
        <fullName evidence="1">Uncharacterized protein</fullName>
    </submittedName>
</protein>
<evidence type="ECO:0000313" key="1">
    <source>
        <dbReference type="EMBL" id="KAF6162494.1"/>
    </source>
</evidence>
<organism evidence="1 2">
    <name type="scientific">Kingdonia uniflora</name>
    <dbReference type="NCBI Taxonomy" id="39325"/>
    <lineage>
        <taxon>Eukaryota</taxon>
        <taxon>Viridiplantae</taxon>
        <taxon>Streptophyta</taxon>
        <taxon>Embryophyta</taxon>
        <taxon>Tracheophyta</taxon>
        <taxon>Spermatophyta</taxon>
        <taxon>Magnoliopsida</taxon>
        <taxon>Ranunculales</taxon>
        <taxon>Circaeasteraceae</taxon>
        <taxon>Kingdonia</taxon>
    </lineage>
</organism>
<dbReference type="AlphaFoldDB" id="A0A7J7N638"/>
<evidence type="ECO:0000313" key="2">
    <source>
        <dbReference type="Proteomes" id="UP000541444"/>
    </source>
</evidence>